<keyword evidence="2" id="KW-1185">Reference proteome</keyword>
<reference evidence="2" key="1">
    <citation type="journal article" date="2010" name="Genome Biol.">
        <title>Genome sequence of the necrotrophic plant pathogen Pythium ultimum reveals original pathogenicity mechanisms and effector repertoire.</title>
        <authorList>
            <person name="Levesque C.A."/>
            <person name="Brouwer H."/>
            <person name="Cano L."/>
            <person name="Hamilton J.P."/>
            <person name="Holt C."/>
            <person name="Huitema E."/>
            <person name="Raffaele S."/>
            <person name="Robideau G.P."/>
            <person name="Thines M."/>
            <person name="Win J."/>
            <person name="Zerillo M.M."/>
            <person name="Beakes G.W."/>
            <person name="Boore J.L."/>
            <person name="Busam D."/>
            <person name="Dumas B."/>
            <person name="Ferriera S."/>
            <person name="Fuerstenberg S.I."/>
            <person name="Gachon C.M."/>
            <person name="Gaulin E."/>
            <person name="Govers F."/>
            <person name="Grenville-Briggs L."/>
            <person name="Horner N."/>
            <person name="Hostetler J."/>
            <person name="Jiang R.H."/>
            <person name="Johnson J."/>
            <person name="Krajaejun T."/>
            <person name="Lin H."/>
            <person name="Meijer H.J."/>
            <person name="Moore B."/>
            <person name="Morris P."/>
            <person name="Phuntmart V."/>
            <person name="Puiu D."/>
            <person name="Shetty J."/>
            <person name="Stajich J.E."/>
            <person name="Tripathy S."/>
            <person name="Wawra S."/>
            <person name="van West P."/>
            <person name="Whitty B.R."/>
            <person name="Coutinho P.M."/>
            <person name="Henrissat B."/>
            <person name="Martin F."/>
            <person name="Thomas P.D."/>
            <person name="Tyler B.M."/>
            <person name="De Vries R.P."/>
            <person name="Kamoun S."/>
            <person name="Yandell M."/>
            <person name="Tisserat N."/>
            <person name="Buell C.R."/>
        </authorList>
    </citation>
    <scope>NUCLEOTIDE SEQUENCE</scope>
    <source>
        <strain evidence="2">DAOM:BR144</strain>
    </source>
</reference>
<evidence type="ECO:0000313" key="2">
    <source>
        <dbReference type="Proteomes" id="UP000019132"/>
    </source>
</evidence>
<dbReference type="Proteomes" id="UP000019132">
    <property type="component" value="Unassembled WGS sequence"/>
</dbReference>
<dbReference type="AlphaFoldDB" id="K3WUG4"/>
<reference evidence="2" key="2">
    <citation type="submission" date="2010-04" db="EMBL/GenBank/DDBJ databases">
        <authorList>
            <person name="Buell R."/>
            <person name="Hamilton J."/>
            <person name="Hostetler J."/>
        </authorList>
    </citation>
    <scope>NUCLEOTIDE SEQUENCE [LARGE SCALE GENOMIC DNA]</scope>
    <source>
        <strain evidence="2">DAOM:BR144</strain>
    </source>
</reference>
<dbReference type="EnsemblProtists" id="PYU1_T008611">
    <property type="protein sequence ID" value="PYU1_T008611"/>
    <property type="gene ID" value="PYU1_G008595"/>
</dbReference>
<accession>K3WUG4</accession>
<dbReference type="EMBL" id="GL376613">
    <property type="status" value="NOT_ANNOTATED_CDS"/>
    <property type="molecule type" value="Genomic_DNA"/>
</dbReference>
<reference evidence="1" key="3">
    <citation type="submission" date="2015-02" db="UniProtKB">
        <authorList>
            <consortium name="EnsemblProtists"/>
        </authorList>
    </citation>
    <scope>IDENTIFICATION</scope>
    <source>
        <strain evidence="1">DAOM BR144</strain>
    </source>
</reference>
<protein>
    <submittedName>
        <fullName evidence="1">Uncharacterized protein</fullName>
    </submittedName>
</protein>
<name>K3WUG4_GLOUD</name>
<proteinExistence type="predicted"/>
<dbReference type="InParanoid" id="K3WUG4"/>
<dbReference type="VEuPathDB" id="FungiDB:PYU1_G008595"/>
<evidence type="ECO:0000313" key="1">
    <source>
        <dbReference type="EnsemblProtists" id="PYU1_T008611"/>
    </source>
</evidence>
<dbReference type="HOGENOM" id="CLU_1014106_0_0_1"/>
<organism evidence="1 2">
    <name type="scientific">Globisporangium ultimum (strain ATCC 200006 / CBS 805.95 / DAOM BR144)</name>
    <name type="common">Pythium ultimum</name>
    <dbReference type="NCBI Taxonomy" id="431595"/>
    <lineage>
        <taxon>Eukaryota</taxon>
        <taxon>Sar</taxon>
        <taxon>Stramenopiles</taxon>
        <taxon>Oomycota</taxon>
        <taxon>Peronosporomycetes</taxon>
        <taxon>Pythiales</taxon>
        <taxon>Pythiaceae</taxon>
        <taxon>Globisporangium</taxon>
    </lineage>
</organism>
<sequence>MCRERFPSCRRHHRLSHSLSLVEQLPPRRPALTRSQQALEARDGALDALLLLGQGLKLGGLGLAHALGHLGRVVLLRDLLLETVDGRGDAAHLLLELGDLVGEVHEAREQHVDLDLLVHAVHGAALGRLLAHEHVALAGLGERAEVVQLRVDHALHVVVAALDVELRTHAVHEAPSTASGYDAIVILATACLPGRRCQSSSVTNGIIGCSRRRPYSRQMYNTCWAVALASASSPANTGFASSRYTSHRSYSQKLYSAFVRSPNSYAANALFATSI</sequence>